<evidence type="ECO:0000313" key="4">
    <source>
        <dbReference type="Proteomes" id="UP000216409"/>
    </source>
</evidence>
<sequence length="281" mass="32200">MVLVAWTILHFTGRIDYGSIRESILDKFYSENFEITSLIVLLLGNQILGWIYGVSFSSLDTNIQMIIVGFLMAFYINNLLKWTKKVIYEIIDPKMKAMLNLNPEHKGEFDVLVGDEDVVDDRFDVVGADELHEKPAGPDGAASVMIARGIDWVNEVATASWRALKDPLEVEDSEANIYYNSKMIQNELDEARSYRREALVYKQQSQKKANETANRRIDEVEKMDEDDAYEDIMQEAHARYDPRSDDLDAEGVKEKFEDDEAEEDEIEELETETESGGDDDE</sequence>
<feature type="transmembrane region" description="Helical" evidence="2">
    <location>
        <begin position="35"/>
        <end position="55"/>
    </location>
</feature>
<accession>A0A256IMN0</accession>
<gene>
    <name evidence="3" type="ORF">DJ83_16945</name>
</gene>
<dbReference type="AlphaFoldDB" id="A0A256IMN0"/>
<organism evidence="3 4">
    <name type="scientific">Halorubrum ezzemoulense</name>
    <name type="common">Halorubrum chaoviator</name>
    <dbReference type="NCBI Taxonomy" id="337243"/>
    <lineage>
        <taxon>Archaea</taxon>
        <taxon>Methanobacteriati</taxon>
        <taxon>Methanobacteriota</taxon>
        <taxon>Stenosarchaea group</taxon>
        <taxon>Halobacteria</taxon>
        <taxon>Halobacteriales</taxon>
        <taxon>Haloferacaceae</taxon>
        <taxon>Halorubrum</taxon>
    </lineage>
</organism>
<feature type="compositionally biased region" description="Acidic residues" evidence="1">
    <location>
        <begin position="221"/>
        <end position="233"/>
    </location>
</feature>
<reference evidence="3 4" key="1">
    <citation type="journal article" date="2014" name="Front. Microbiol.">
        <title>Population and genomic analysis of the genus Halorubrum.</title>
        <authorList>
            <person name="Fullmer M.S."/>
            <person name="Soucy S.M."/>
            <person name="Swithers K.S."/>
            <person name="Makkay A.M."/>
            <person name="Wheeler R."/>
            <person name="Ventosa A."/>
            <person name="Gogarten J.P."/>
            <person name="Papke R.T."/>
        </authorList>
    </citation>
    <scope>NUCLEOTIDE SEQUENCE [LARGE SCALE GENOMIC DNA]</scope>
    <source>
        <strain evidence="3 4">LD3</strain>
    </source>
</reference>
<feature type="compositionally biased region" description="Basic and acidic residues" evidence="1">
    <location>
        <begin position="234"/>
        <end position="256"/>
    </location>
</feature>
<feature type="compositionally biased region" description="Basic and acidic residues" evidence="1">
    <location>
        <begin position="208"/>
        <end position="220"/>
    </location>
</feature>
<feature type="compositionally biased region" description="Acidic residues" evidence="1">
    <location>
        <begin position="257"/>
        <end position="281"/>
    </location>
</feature>
<evidence type="ECO:0000256" key="1">
    <source>
        <dbReference type="SAM" id="MobiDB-lite"/>
    </source>
</evidence>
<keyword evidence="2" id="KW-1133">Transmembrane helix</keyword>
<dbReference type="EMBL" id="NHOW01000214">
    <property type="protein sequence ID" value="OYR57412.1"/>
    <property type="molecule type" value="Genomic_DNA"/>
</dbReference>
<proteinExistence type="predicted"/>
<feature type="region of interest" description="Disordered" evidence="1">
    <location>
        <begin position="203"/>
        <end position="281"/>
    </location>
</feature>
<evidence type="ECO:0000256" key="2">
    <source>
        <dbReference type="SAM" id="Phobius"/>
    </source>
</evidence>
<comment type="caution">
    <text evidence="3">The sequence shown here is derived from an EMBL/GenBank/DDBJ whole genome shotgun (WGS) entry which is preliminary data.</text>
</comment>
<name>A0A256IMN0_HALEZ</name>
<evidence type="ECO:0000313" key="3">
    <source>
        <dbReference type="EMBL" id="OYR57412.1"/>
    </source>
</evidence>
<dbReference type="Proteomes" id="UP000216409">
    <property type="component" value="Unassembled WGS sequence"/>
</dbReference>
<keyword evidence="2" id="KW-0472">Membrane</keyword>
<keyword evidence="2" id="KW-0812">Transmembrane</keyword>
<protein>
    <submittedName>
        <fullName evidence="3">Uncharacterized protein</fullName>
    </submittedName>
</protein>
<feature type="transmembrane region" description="Helical" evidence="2">
    <location>
        <begin position="61"/>
        <end position="80"/>
    </location>
</feature>